<protein>
    <submittedName>
        <fullName evidence="1">Uncharacterized protein</fullName>
    </submittedName>
</protein>
<dbReference type="InterPro" id="IPR026906">
    <property type="entry name" value="LRR_5"/>
</dbReference>
<gene>
    <name evidence="1" type="ORF">TL16_g02205</name>
</gene>
<evidence type="ECO:0000313" key="2">
    <source>
        <dbReference type="Proteomes" id="UP001162640"/>
    </source>
</evidence>
<accession>A0A9W6ZSU8</accession>
<dbReference type="SUPFAM" id="SSF52058">
    <property type="entry name" value="L domain-like"/>
    <property type="match status" value="1"/>
</dbReference>
<evidence type="ECO:0000313" key="1">
    <source>
        <dbReference type="EMBL" id="GMH56737.1"/>
    </source>
</evidence>
<name>A0A9W6ZSU8_9STRA</name>
<dbReference type="EMBL" id="BLQM01000053">
    <property type="protein sequence ID" value="GMH56737.1"/>
    <property type="molecule type" value="Genomic_DNA"/>
</dbReference>
<reference evidence="2" key="1">
    <citation type="journal article" date="2023" name="Commun. Biol.">
        <title>Genome analysis of Parmales, the sister group of diatoms, reveals the evolutionary specialization of diatoms from phago-mixotrophs to photoautotrophs.</title>
        <authorList>
            <person name="Ban H."/>
            <person name="Sato S."/>
            <person name="Yoshikawa S."/>
            <person name="Yamada K."/>
            <person name="Nakamura Y."/>
            <person name="Ichinomiya M."/>
            <person name="Sato N."/>
            <person name="Blanc-Mathieu R."/>
            <person name="Endo H."/>
            <person name="Kuwata A."/>
            <person name="Ogata H."/>
        </authorList>
    </citation>
    <scope>NUCLEOTIDE SEQUENCE [LARGE SCALE GENOMIC DNA]</scope>
</reference>
<comment type="caution">
    <text evidence="1">The sequence shown here is derived from an EMBL/GenBank/DDBJ whole genome shotgun (WGS) entry which is preliminary data.</text>
</comment>
<dbReference type="InterPro" id="IPR032675">
    <property type="entry name" value="LRR_dom_sf"/>
</dbReference>
<dbReference type="AlphaFoldDB" id="A0A9W6ZSU8"/>
<dbReference type="Proteomes" id="UP001162640">
    <property type="component" value="Unassembled WGS sequence"/>
</dbReference>
<sequence>MTIPDSLQTLDEDVFRDCSSLFPSNIDVSYDIEGDEVDTTSDVVAYLRTQQRIASLEKMVAALTTENATQATENAAQATEIAVLGARIAQLEIALPTPPPNSFTSTIDFKRHFAGFVHIEMLLVLREVCKEWNDVVIERVDECVESGAMIVHGGKGVSDDVADTREFERQELVTQLIFLRNIVQIGENACNMTANLVVVEIPEGVEEIGRAAFWRCRSLTTVSFPTTLKLIDGVGFADCLSLEIVDLLHTNLQELGEYAFYECSKLNL</sequence>
<organism evidence="1 2">
    <name type="scientific">Triparma laevis f. inornata</name>
    <dbReference type="NCBI Taxonomy" id="1714386"/>
    <lineage>
        <taxon>Eukaryota</taxon>
        <taxon>Sar</taxon>
        <taxon>Stramenopiles</taxon>
        <taxon>Ochrophyta</taxon>
        <taxon>Bolidophyceae</taxon>
        <taxon>Parmales</taxon>
        <taxon>Triparmaceae</taxon>
        <taxon>Triparma</taxon>
    </lineage>
</organism>
<dbReference type="Pfam" id="PF13306">
    <property type="entry name" value="LRR_5"/>
    <property type="match status" value="1"/>
</dbReference>
<proteinExistence type="predicted"/>
<dbReference type="Gene3D" id="3.80.10.10">
    <property type="entry name" value="Ribonuclease Inhibitor"/>
    <property type="match status" value="1"/>
</dbReference>